<sequence length="119" mass="13406">MTDHAMGVWLGVRARPRNVHTLSWSTPRQDELENKYLVTLASLEVVQSPALPTLALNTLLLLLPHPSRSQSAKPLYPDDVCLQTAAHTRTHATFNPYVTKCLDLEIEMPLHEPRWGSDN</sequence>
<protein>
    <submittedName>
        <fullName evidence="1">Uncharacterized protein</fullName>
    </submittedName>
</protein>
<dbReference type="Proteomes" id="UP000267029">
    <property type="component" value="Unassembled WGS sequence"/>
</dbReference>
<keyword evidence="2" id="KW-1185">Reference proteome</keyword>
<reference evidence="1 2" key="1">
    <citation type="submission" date="2018-10" db="EMBL/GenBank/DDBJ databases">
        <authorList>
            <consortium name="Pathogen Informatics"/>
        </authorList>
    </citation>
    <scope>NUCLEOTIDE SEQUENCE [LARGE SCALE GENOMIC DNA]</scope>
</reference>
<accession>A0A0R3U2D8</accession>
<evidence type="ECO:0000313" key="1">
    <source>
        <dbReference type="EMBL" id="VDD74612.1"/>
    </source>
</evidence>
<evidence type="ECO:0000313" key="2">
    <source>
        <dbReference type="Proteomes" id="UP000267029"/>
    </source>
</evidence>
<gene>
    <name evidence="1" type="ORF">MCOS_LOCUS615</name>
</gene>
<dbReference type="EMBL" id="UXSR01000055">
    <property type="protein sequence ID" value="VDD74612.1"/>
    <property type="molecule type" value="Genomic_DNA"/>
</dbReference>
<name>A0A0R3U2D8_MESCO</name>
<dbReference type="AlphaFoldDB" id="A0A0R3U2D8"/>
<organism evidence="1 2">
    <name type="scientific">Mesocestoides corti</name>
    <name type="common">Flatworm</name>
    <dbReference type="NCBI Taxonomy" id="53468"/>
    <lineage>
        <taxon>Eukaryota</taxon>
        <taxon>Metazoa</taxon>
        <taxon>Spiralia</taxon>
        <taxon>Lophotrochozoa</taxon>
        <taxon>Platyhelminthes</taxon>
        <taxon>Cestoda</taxon>
        <taxon>Eucestoda</taxon>
        <taxon>Cyclophyllidea</taxon>
        <taxon>Mesocestoididae</taxon>
        <taxon>Mesocestoides</taxon>
    </lineage>
</organism>
<proteinExistence type="predicted"/>